<name>A0A7L9U754_9BURK</name>
<dbReference type="EMBL" id="CP062941">
    <property type="protein sequence ID" value="QOL50092.1"/>
    <property type="molecule type" value="Genomic_DNA"/>
</dbReference>
<dbReference type="SMART" id="SM00422">
    <property type="entry name" value="HTH_MERR"/>
    <property type="match status" value="1"/>
</dbReference>
<evidence type="ECO:0000256" key="1">
    <source>
        <dbReference type="ARBA" id="ARBA00023125"/>
    </source>
</evidence>
<sequence>MLLKIGQLARQTGLTVRTLHHYDAIGLLRPSGRADNGYRMYNERDVARLHQVQALRRLGLGLEEAGALLAGEHADIGAVVARQVAQLNSQIGQATLLRDRLLRLQEGFASTSEPDLQEWLTTLELMAVFDKHLTPEETARWRAHAQENQGAEAASWKALTAEMGAMMRAGVPPSAPEAQDGARRWMALVDPHLKRSLPLMLKMDALYRDEPQLQAAVGFDPALLDYVGQAANHYRLGLYARHLEPAQLEAIRERYLRHPNGAWVALSRDLSALMERGVPPGDPDVLALCVRWRGLFEECWGSDPDIRKRILHAQAIDPLLALGSIWDTPLRAYLEAGIERLDAQEASHA</sequence>
<dbReference type="PANTHER" id="PTHR30204:SF90">
    <property type="entry name" value="HTH-TYPE TRANSCRIPTIONAL ACTIVATOR MTA"/>
    <property type="match status" value="1"/>
</dbReference>
<dbReference type="PROSITE" id="PS50937">
    <property type="entry name" value="HTH_MERR_2"/>
    <property type="match status" value="1"/>
</dbReference>
<dbReference type="Proteomes" id="UP000593875">
    <property type="component" value="Chromosome"/>
</dbReference>
<dbReference type="SUPFAM" id="SSF46955">
    <property type="entry name" value="Putative DNA-binding domain"/>
    <property type="match status" value="1"/>
</dbReference>
<keyword evidence="1" id="KW-0238">DNA-binding</keyword>
<accession>A0A7L9U754</accession>
<dbReference type="InterPro" id="IPR047057">
    <property type="entry name" value="MerR_fam"/>
</dbReference>
<gene>
    <name evidence="3" type="ORF">LPB04_01835</name>
</gene>
<keyword evidence="4" id="KW-1185">Reference proteome</keyword>
<dbReference type="Pfam" id="PF13411">
    <property type="entry name" value="MerR_1"/>
    <property type="match status" value="1"/>
</dbReference>
<dbReference type="AlphaFoldDB" id="A0A7L9U754"/>
<evidence type="ECO:0000313" key="3">
    <source>
        <dbReference type="EMBL" id="QOL50092.1"/>
    </source>
</evidence>
<evidence type="ECO:0000313" key="4">
    <source>
        <dbReference type="Proteomes" id="UP000593875"/>
    </source>
</evidence>
<organism evidence="3 4">
    <name type="scientific">Massilia litorea</name>
    <dbReference type="NCBI Taxonomy" id="2769491"/>
    <lineage>
        <taxon>Bacteria</taxon>
        <taxon>Pseudomonadati</taxon>
        <taxon>Pseudomonadota</taxon>
        <taxon>Betaproteobacteria</taxon>
        <taxon>Burkholderiales</taxon>
        <taxon>Oxalobacteraceae</taxon>
        <taxon>Telluria group</taxon>
        <taxon>Massilia</taxon>
    </lineage>
</organism>
<dbReference type="KEGG" id="mlir:LPB04_01835"/>
<reference evidence="3 4" key="1">
    <citation type="submission" date="2020-10" db="EMBL/GenBank/DDBJ databases">
        <title>Genome sequencing of Massilia sp. LPB0304.</title>
        <authorList>
            <person name="Kim J."/>
        </authorList>
    </citation>
    <scope>NUCLEOTIDE SEQUENCE [LARGE SCALE GENOMIC DNA]</scope>
    <source>
        <strain evidence="3 4">LPB0304</strain>
    </source>
</reference>
<dbReference type="Pfam" id="PF07739">
    <property type="entry name" value="TipAS"/>
    <property type="match status" value="1"/>
</dbReference>
<dbReference type="PROSITE" id="PS00552">
    <property type="entry name" value="HTH_MERR_1"/>
    <property type="match status" value="1"/>
</dbReference>
<dbReference type="PRINTS" id="PR00040">
    <property type="entry name" value="HTHMERR"/>
</dbReference>
<protein>
    <submittedName>
        <fullName evidence="3">MerR family transcriptional regulator</fullName>
    </submittedName>
</protein>
<dbReference type="PANTHER" id="PTHR30204">
    <property type="entry name" value="REDOX-CYCLING DRUG-SENSING TRANSCRIPTIONAL ACTIVATOR SOXR"/>
    <property type="match status" value="1"/>
</dbReference>
<feature type="domain" description="HTH merR-type" evidence="2">
    <location>
        <begin position="2"/>
        <end position="71"/>
    </location>
</feature>
<dbReference type="RefSeq" id="WP_193687115.1">
    <property type="nucleotide sequence ID" value="NZ_CP062941.1"/>
</dbReference>
<proteinExistence type="predicted"/>
<dbReference type="GO" id="GO:0003677">
    <property type="term" value="F:DNA binding"/>
    <property type="evidence" value="ECO:0007669"/>
    <property type="project" value="UniProtKB-KW"/>
</dbReference>
<dbReference type="Gene3D" id="1.10.1660.10">
    <property type="match status" value="1"/>
</dbReference>
<evidence type="ECO:0000259" key="2">
    <source>
        <dbReference type="PROSITE" id="PS50937"/>
    </source>
</evidence>
<dbReference type="InterPro" id="IPR009061">
    <property type="entry name" value="DNA-bd_dom_put_sf"/>
</dbReference>
<dbReference type="InterPro" id="IPR012925">
    <property type="entry name" value="TipAS_dom"/>
</dbReference>
<dbReference type="GO" id="GO:0003700">
    <property type="term" value="F:DNA-binding transcription factor activity"/>
    <property type="evidence" value="ECO:0007669"/>
    <property type="project" value="InterPro"/>
</dbReference>
<dbReference type="InterPro" id="IPR000551">
    <property type="entry name" value="MerR-type_HTH_dom"/>
</dbReference>